<feature type="domain" description="Tyr recombinase" evidence="6">
    <location>
        <begin position="180"/>
        <end position="423"/>
    </location>
</feature>
<evidence type="ECO:0000256" key="5">
    <source>
        <dbReference type="PROSITE-ProRule" id="PRU01248"/>
    </source>
</evidence>
<dbReference type="Pfam" id="PF00589">
    <property type="entry name" value="Phage_integrase"/>
    <property type="match status" value="1"/>
</dbReference>
<proteinExistence type="inferred from homology"/>
<sequence length="494" mass="57306">MGKIKSFEVPKLFFTDKNCWFDDLSRPGVGILVDEYGAPIYPVIDWLIVQRKRKSRPDDTGTMKQLASDLRMFWEFLSRERQNWQEVNDNFLMRWRDRMANGARVSAEQKSVQQRNSVTPLKSDTINRRLSTVFRFYLWCKANEKVPEGTIGHGGKYRITVEKGKNNEDLWVGRLRSDGTLPKEAASDEDVEKLHDAMDEIFGKVTARRNRLYLDWNRYLGLRGVEASTLQVSMIPQLEEIEQYIIEKKPYPMPFKPKGQGLRTKGGRVRRRPLDVDPMLLKHTRDYIDFERVELVKRAKKLYGRGYKEPDAVFLATTGDTLGERVKTKTMQEAVTKAITKAGLKITPHDLRRLFAMEVVSNLYLWKFRELEKQGHNCKVIAATIDDNSIISYASQQLGHRFKTTTLKHYLDLTKLKLIKMTAGERLEYFERHKGITQAAYKQYLSEESVGTLERLKVKQYLLAEEDGLLDALRDGDSGRVFRILMKHLGANLN</sequence>
<evidence type="ECO:0000313" key="9">
    <source>
        <dbReference type="Proteomes" id="UP000515472"/>
    </source>
</evidence>
<dbReference type="AlphaFoldDB" id="A0A6S6MBL2"/>
<dbReference type="GO" id="GO:0003677">
    <property type="term" value="F:DNA binding"/>
    <property type="evidence" value="ECO:0007669"/>
    <property type="project" value="UniProtKB-UniRule"/>
</dbReference>
<dbReference type="RefSeq" id="WP_185243466.1">
    <property type="nucleotide sequence ID" value="NZ_AP023213.1"/>
</dbReference>
<dbReference type="InterPro" id="IPR044068">
    <property type="entry name" value="CB"/>
</dbReference>
<dbReference type="KEGG" id="gbn:GEOBRER4_35950"/>
<dbReference type="Gene3D" id="1.10.443.10">
    <property type="entry name" value="Intergrase catalytic core"/>
    <property type="match status" value="1"/>
</dbReference>
<dbReference type="Gene3D" id="1.10.150.130">
    <property type="match status" value="1"/>
</dbReference>
<dbReference type="SUPFAM" id="SSF56349">
    <property type="entry name" value="DNA breaking-rejoining enzymes"/>
    <property type="match status" value="1"/>
</dbReference>
<gene>
    <name evidence="8" type="ORF">GEOBRER4_n3739</name>
</gene>
<dbReference type="EMBL" id="AP023213">
    <property type="protein sequence ID" value="BCG48845.1"/>
    <property type="molecule type" value="Genomic_DNA"/>
</dbReference>
<dbReference type="Proteomes" id="UP000515472">
    <property type="component" value="Chromosome"/>
</dbReference>
<protein>
    <submittedName>
        <fullName evidence="8">Uncharacterized protein</fullName>
    </submittedName>
</protein>
<evidence type="ECO:0000256" key="3">
    <source>
        <dbReference type="ARBA" id="ARBA00023125"/>
    </source>
</evidence>
<evidence type="ECO:0000256" key="4">
    <source>
        <dbReference type="ARBA" id="ARBA00023172"/>
    </source>
</evidence>
<comment type="similarity">
    <text evidence="1">Belongs to the 'phage' integrase family.</text>
</comment>
<dbReference type="PANTHER" id="PTHR30349:SF41">
    <property type="entry name" value="INTEGRASE_RECOMBINASE PROTEIN MJ0367-RELATED"/>
    <property type="match status" value="1"/>
</dbReference>
<dbReference type="PANTHER" id="PTHR30349">
    <property type="entry name" value="PHAGE INTEGRASE-RELATED"/>
    <property type="match status" value="1"/>
</dbReference>
<keyword evidence="4" id="KW-0233">DNA recombination</keyword>
<keyword evidence="9" id="KW-1185">Reference proteome</keyword>
<accession>A0A6S6MBL2</accession>
<organism evidence="8 9">
    <name type="scientific">Citrifermentans bremense</name>
    <dbReference type="NCBI Taxonomy" id="60035"/>
    <lineage>
        <taxon>Bacteria</taxon>
        <taxon>Pseudomonadati</taxon>
        <taxon>Thermodesulfobacteriota</taxon>
        <taxon>Desulfuromonadia</taxon>
        <taxon>Geobacterales</taxon>
        <taxon>Geobacteraceae</taxon>
        <taxon>Citrifermentans</taxon>
    </lineage>
</organism>
<evidence type="ECO:0000256" key="1">
    <source>
        <dbReference type="ARBA" id="ARBA00008857"/>
    </source>
</evidence>
<feature type="domain" description="Core-binding (CB)" evidence="7">
    <location>
        <begin position="34"/>
        <end position="141"/>
    </location>
</feature>
<keyword evidence="3 5" id="KW-0238">DNA-binding</keyword>
<evidence type="ECO:0000313" key="8">
    <source>
        <dbReference type="EMBL" id="BCG48845.1"/>
    </source>
</evidence>
<dbReference type="GO" id="GO:0015074">
    <property type="term" value="P:DNA integration"/>
    <property type="evidence" value="ECO:0007669"/>
    <property type="project" value="UniProtKB-KW"/>
</dbReference>
<evidence type="ECO:0000259" key="6">
    <source>
        <dbReference type="PROSITE" id="PS51898"/>
    </source>
</evidence>
<reference evidence="8 9" key="1">
    <citation type="submission" date="2020-06" db="EMBL/GenBank/DDBJ databases">
        <title>Interaction of electrochemicaly active bacteria, Geobacter bremensis R4 on different carbon anode.</title>
        <authorList>
            <person name="Meng L."/>
            <person name="Yoshida N."/>
        </authorList>
    </citation>
    <scope>NUCLEOTIDE SEQUENCE [LARGE SCALE GENOMIC DNA]</scope>
    <source>
        <strain evidence="8 9">R4</strain>
    </source>
</reference>
<dbReference type="InterPro" id="IPR002104">
    <property type="entry name" value="Integrase_catalytic"/>
</dbReference>
<dbReference type="GO" id="GO:0006310">
    <property type="term" value="P:DNA recombination"/>
    <property type="evidence" value="ECO:0007669"/>
    <property type="project" value="UniProtKB-KW"/>
</dbReference>
<dbReference type="InterPro" id="IPR013762">
    <property type="entry name" value="Integrase-like_cat_sf"/>
</dbReference>
<dbReference type="PROSITE" id="PS51900">
    <property type="entry name" value="CB"/>
    <property type="match status" value="1"/>
</dbReference>
<evidence type="ECO:0000259" key="7">
    <source>
        <dbReference type="PROSITE" id="PS51900"/>
    </source>
</evidence>
<dbReference type="InterPro" id="IPR011010">
    <property type="entry name" value="DNA_brk_join_enz"/>
</dbReference>
<dbReference type="InterPro" id="IPR050090">
    <property type="entry name" value="Tyrosine_recombinase_XerCD"/>
</dbReference>
<keyword evidence="2" id="KW-0229">DNA integration</keyword>
<dbReference type="InterPro" id="IPR010998">
    <property type="entry name" value="Integrase_recombinase_N"/>
</dbReference>
<dbReference type="PROSITE" id="PS51898">
    <property type="entry name" value="TYR_RECOMBINASE"/>
    <property type="match status" value="1"/>
</dbReference>
<evidence type="ECO:0000256" key="2">
    <source>
        <dbReference type="ARBA" id="ARBA00022908"/>
    </source>
</evidence>
<name>A0A6S6MBL2_9BACT</name>